<proteinExistence type="predicted"/>
<gene>
    <name evidence="2" type="ORF">SAMN05192576_4016</name>
</gene>
<dbReference type="RefSeq" id="WP_091026577.1">
    <property type="nucleotide sequence ID" value="NZ_BKAE01000012.1"/>
</dbReference>
<keyword evidence="1" id="KW-1133">Transmembrane helix</keyword>
<dbReference type="Proteomes" id="UP000199004">
    <property type="component" value="Unassembled WGS sequence"/>
</dbReference>
<feature type="transmembrane region" description="Helical" evidence="1">
    <location>
        <begin position="682"/>
        <end position="702"/>
    </location>
</feature>
<keyword evidence="1" id="KW-0812">Transmembrane</keyword>
<feature type="transmembrane region" description="Helical" evidence="1">
    <location>
        <begin position="89"/>
        <end position="113"/>
    </location>
</feature>
<feature type="transmembrane region" description="Helical" evidence="1">
    <location>
        <begin position="505"/>
        <end position="523"/>
    </location>
</feature>
<feature type="transmembrane region" description="Helical" evidence="1">
    <location>
        <begin position="370"/>
        <end position="389"/>
    </location>
</feature>
<feature type="transmembrane region" description="Helical" evidence="1">
    <location>
        <begin position="605"/>
        <end position="623"/>
    </location>
</feature>
<dbReference type="STRING" id="1005944.SAMN05192576_4016"/>
<keyword evidence="3" id="KW-1185">Reference proteome</keyword>
<feature type="transmembrane region" description="Helical" evidence="1">
    <location>
        <begin position="630"/>
        <end position="647"/>
    </location>
</feature>
<evidence type="ECO:0000256" key="1">
    <source>
        <dbReference type="SAM" id="Phobius"/>
    </source>
</evidence>
<accession>A0A1H0JH20</accession>
<feature type="transmembrane region" description="Helical" evidence="1">
    <location>
        <begin position="482"/>
        <end position="499"/>
    </location>
</feature>
<name>A0A1H0JH20_9ACTN</name>
<reference evidence="2 3" key="1">
    <citation type="submission" date="2016-10" db="EMBL/GenBank/DDBJ databases">
        <authorList>
            <person name="de Groot N.N."/>
        </authorList>
    </citation>
    <scope>NUCLEOTIDE SEQUENCE [LARGE SCALE GENOMIC DNA]</scope>
    <source>
        <strain evidence="2 3">CGMCC 1.11147</strain>
    </source>
</reference>
<feature type="transmembrane region" description="Helical" evidence="1">
    <location>
        <begin position="176"/>
        <end position="194"/>
    </location>
</feature>
<feature type="transmembrane region" description="Helical" evidence="1">
    <location>
        <begin position="283"/>
        <end position="306"/>
    </location>
</feature>
<feature type="transmembrane region" description="Helical" evidence="1">
    <location>
        <begin position="119"/>
        <end position="138"/>
    </location>
</feature>
<protein>
    <submittedName>
        <fullName evidence="2">Uncharacterized protein</fullName>
    </submittedName>
</protein>
<dbReference type="AlphaFoldDB" id="A0A1H0JH20"/>
<feature type="transmembrane region" description="Helical" evidence="1">
    <location>
        <begin position="199"/>
        <end position="219"/>
    </location>
</feature>
<dbReference type="NCBIfam" id="NF047321">
    <property type="entry name" value="SCO7613_CTERM"/>
    <property type="match status" value="1"/>
</dbReference>
<dbReference type="EMBL" id="FNIC01000008">
    <property type="protein sequence ID" value="SDO42739.1"/>
    <property type="molecule type" value="Genomic_DNA"/>
</dbReference>
<feature type="transmembrane region" description="Helical" evidence="1">
    <location>
        <begin position="339"/>
        <end position="358"/>
    </location>
</feature>
<feature type="transmembrane region" description="Helical" evidence="1">
    <location>
        <begin position="150"/>
        <end position="170"/>
    </location>
</feature>
<feature type="transmembrane region" description="Helical" evidence="1">
    <location>
        <begin position="252"/>
        <end position="271"/>
    </location>
</feature>
<feature type="transmembrane region" description="Helical" evidence="1">
    <location>
        <begin position="313"/>
        <end position="333"/>
    </location>
</feature>
<feature type="transmembrane region" description="Helical" evidence="1">
    <location>
        <begin position="225"/>
        <end position="245"/>
    </location>
</feature>
<sequence>MTRYADPLACPDCHAVLPVNPTRCPSCDLPLTHPLAAELLRTLTYADHLLAQLRANAAPLPAYPVPAPRPAPVPAPRRTGVRTASVPKILLGLGATCLLVAAVIFLAVAWSWLGVGGRTAVLVTLTVATGVLGGWLGGRGLRVAGESLTVVALGLLVLDVVGADHAGWLGDLTQDGLVLAVGGVVAAVSLALALTPPRLVAPQVATTVGLGLGVAAAVQLTTSDLVVLGAGVLAFTALAAVGRLAALAALPWLAFTGATVTWIAFTTNAASNLEAAGSLTFGTVWAAGPGWALLAATGMLLLPVGFDRRRETVVSCAAAAASLLSITLTLPGYDESLTVATLVALGLVAGWAAGSYAAPADWAVIAKVPATLAAVPVAFVAFVMSAGAAGRVLLAESTRRTDHLANPALLVPSVAALLLVCAMWLTLPQVRRLWPVAAGSLAAAAVATLALYPVPLWILVTAIGVLGAALVIDALRRTATVGTTEALLGVGVLGTALVAGRPSDLLMTLVLAATTAAAAAMAFRGRFPSASSLGDLLLPVAGAALLWSSFELADVETVQRAVPVLLAVGLLAIARPRVELEASAMLAGAAAAAASVLSADDSATALAIHLTVAGALVTATAVVHQSRRDFAWLGGFLLALATWVRLADLGVETPEAYTLPTAVALVLVGLDRMRRDPTASTSMAVAPGLVLPTVPSLLWVVATDPVSLRAALLGVACLALVLAGTMLRWSAPLVTGAAVGAVLVLRELAPYVAQTPQWVVIGLAGTLLTVVGVTWERRLVELRHASAFVGRLR</sequence>
<evidence type="ECO:0000313" key="3">
    <source>
        <dbReference type="Proteomes" id="UP000199004"/>
    </source>
</evidence>
<feature type="transmembrane region" description="Helical" evidence="1">
    <location>
        <begin position="758"/>
        <end position="775"/>
    </location>
</feature>
<dbReference type="InterPro" id="IPR058062">
    <property type="entry name" value="SCO7613_C"/>
</dbReference>
<evidence type="ECO:0000313" key="2">
    <source>
        <dbReference type="EMBL" id="SDO42739.1"/>
    </source>
</evidence>
<organism evidence="2 3">
    <name type="scientific">Nocardioides szechwanensis</name>
    <dbReference type="NCBI Taxonomy" id="1005944"/>
    <lineage>
        <taxon>Bacteria</taxon>
        <taxon>Bacillati</taxon>
        <taxon>Actinomycetota</taxon>
        <taxon>Actinomycetes</taxon>
        <taxon>Propionibacteriales</taxon>
        <taxon>Nocardioidaceae</taxon>
        <taxon>Nocardioides</taxon>
    </lineage>
</organism>
<feature type="transmembrane region" description="Helical" evidence="1">
    <location>
        <begin position="708"/>
        <end position="726"/>
    </location>
</feature>
<keyword evidence="1" id="KW-0472">Membrane</keyword>
<feature type="transmembrane region" description="Helical" evidence="1">
    <location>
        <begin position="409"/>
        <end position="426"/>
    </location>
</feature>